<reference evidence="2 4" key="2">
    <citation type="submission" date="2020-04" db="EMBL/GenBank/DDBJ databases">
        <authorList>
            <person name="Hitch T.C.A."/>
            <person name="Wylensek D."/>
            <person name="Clavel T."/>
        </authorList>
    </citation>
    <scope>NUCLEOTIDE SEQUENCE [LARGE SCALE GENOMIC DNA]</scope>
    <source>
        <strain evidence="2 4">105184</strain>
    </source>
</reference>
<comment type="caution">
    <text evidence="1">The sequence shown here is derived from an EMBL/GenBank/DDBJ whole genome shotgun (WGS) entry which is preliminary data.</text>
</comment>
<gene>
    <name evidence="1" type="ORF">FYJ69_04795</name>
    <name evidence="2" type="ORF">HF885_10065</name>
</gene>
<proteinExistence type="predicted"/>
<protein>
    <submittedName>
        <fullName evidence="1">Uncharacterized protein</fullName>
    </submittedName>
</protein>
<name>A0A6N7WVV6_9ACTN</name>
<reference evidence="1 3" key="1">
    <citation type="submission" date="2019-08" db="EMBL/GenBank/DDBJ databases">
        <title>In-depth cultivation of the pig gut microbiome towards novel bacterial diversity and tailored functional studies.</title>
        <authorList>
            <person name="Wylensek D."/>
            <person name="Hitch T.C.A."/>
            <person name="Clavel T."/>
        </authorList>
    </citation>
    <scope>NUCLEOTIDE SEQUENCE [LARGE SCALE GENOMIC DNA]</scope>
    <source>
        <strain evidence="1 3">WB01_CNA04</strain>
    </source>
</reference>
<evidence type="ECO:0000313" key="2">
    <source>
        <dbReference type="EMBL" id="NMF26753.1"/>
    </source>
</evidence>
<dbReference type="EMBL" id="JABAGR010000016">
    <property type="protein sequence ID" value="NMF26753.1"/>
    <property type="molecule type" value="Genomic_DNA"/>
</dbReference>
<dbReference type="EMBL" id="VUND01000001">
    <property type="protein sequence ID" value="MST60231.1"/>
    <property type="molecule type" value="Genomic_DNA"/>
</dbReference>
<evidence type="ECO:0000313" key="1">
    <source>
        <dbReference type="EMBL" id="MST60231.1"/>
    </source>
</evidence>
<organism evidence="1 3">
    <name type="scientific">Parafannyhessea umbonata</name>
    <dbReference type="NCBI Taxonomy" id="604330"/>
    <lineage>
        <taxon>Bacteria</taxon>
        <taxon>Bacillati</taxon>
        <taxon>Actinomycetota</taxon>
        <taxon>Coriobacteriia</taxon>
        <taxon>Coriobacteriales</taxon>
        <taxon>Atopobiaceae</taxon>
        <taxon>Parafannyhessea</taxon>
    </lineage>
</organism>
<dbReference type="Proteomes" id="UP000434342">
    <property type="component" value="Unassembled WGS sequence"/>
</dbReference>
<evidence type="ECO:0000313" key="4">
    <source>
        <dbReference type="Proteomes" id="UP000565613"/>
    </source>
</evidence>
<sequence>MLIRYNEAVDIIRKVQKLGEPTLDLLGTSLMPFGLSTKVRGDSSPKMDDDLILHSSAGESYFRRKDLPKGDELLSGYKVLMSKTGAEHAGEPDKDGQFRVLTKSMQVIGPNHICTHSYFLMGRFDTEDAANSLLSYLRTKFVRFLVLQMMTSINVSKAVFQFVPQQNWSKVWTDEELYSKYELSNDEINFIETMIKPFDSTARNE</sequence>
<accession>A0A6N7WVV6</accession>
<dbReference type="Proteomes" id="UP000565613">
    <property type="component" value="Unassembled WGS sequence"/>
</dbReference>
<dbReference type="AlphaFoldDB" id="A0A6N7WVV6"/>
<dbReference type="RefSeq" id="WP_154540426.1">
    <property type="nucleotide sequence ID" value="NZ_JABAGR010000016.1"/>
</dbReference>
<evidence type="ECO:0000313" key="3">
    <source>
        <dbReference type="Proteomes" id="UP000434342"/>
    </source>
</evidence>